<organism evidence="1">
    <name type="scientific">marine metagenome</name>
    <dbReference type="NCBI Taxonomy" id="408172"/>
    <lineage>
        <taxon>unclassified sequences</taxon>
        <taxon>metagenomes</taxon>
        <taxon>ecological metagenomes</taxon>
    </lineage>
</organism>
<evidence type="ECO:0008006" key="2">
    <source>
        <dbReference type="Google" id="ProtNLM"/>
    </source>
</evidence>
<dbReference type="AlphaFoldDB" id="A0A382NUI7"/>
<dbReference type="EMBL" id="UINC01102883">
    <property type="protein sequence ID" value="SVC64844.1"/>
    <property type="molecule type" value="Genomic_DNA"/>
</dbReference>
<accession>A0A382NUI7</accession>
<reference evidence="1" key="1">
    <citation type="submission" date="2018-05" db="EMBL/GenBank/DDBJ databases">
        <authorList>
            <person name="Lanie J.A."/>
            <person name="Ng W.-L."/>
            <person name="Kazmierczak K.M."/>
            <person name="Andrzejewski T.M."/>
            <person name="Davidsen T.M."/>
            <person name="Wayne K.J."/>
            <person name="Tettelin H."/>
            <person name="Glass J.I."/>
            <person name="Rusch D."/>
            <person name="Podicherti R."/>
            <person name="Tsui H.-C.T."/>
            <person name="Winkler M.E."/>
        </authorList>
    </citation>
    <scope>NUCLEOTIDE SEQUENCE</scope>
</reference>
<dbReference type="CDD" id="cd11614">
    <property type="entry name" value="SAF_CpaB_FlgA_like"/>
    <property type="match status" value="1"/>
</dbReference>
<gene>
    <name evidence="1" type="ORF">METZ01_LOCUS317698</name>
</gene>
<evidence type="ECO:0000313" key="1">
    <source>
        <dbReference type="EMBL" id="SVC64844.1"/>
    </source>
</evidence>
<sequence length="221" mass="24334">MYGYFKKVFAGTCVSIFIVGLVISNNHQSLAATGDPNDHTKVISDTGDRHQVFELRAGLISWLALHATNEITEIEENLKLNRSLERKKCHSSIVFSYVESNKSLILAECQDQWRRFVKQPAWLSVQPTELTKADQEVSDLVAVLVLTRDIGKGEPVESKDLVREKLSTTDFSPFVSKLTEYSKLIASKDLSAGDPLAKADILVGQQVLTAVSAIPSGSSLL</sequence>
<feature type="non-terminal residue" evidence="1">
    <location>
        <position position="1"/>
    </location>
</feature>
<proteinExistence type="predicted"/>
<protein>
    <recommendedName>
        <fullName evidence="2">SAF domain-containing protein</fullName>
    </recommendedName>
</protein>
<feature type="non-terminal residue" evidence="1">
    <location>
        <position position="221"/>
    </location>
</feature>
<name>A0A382NUI7_9ZZZZ</name>